<accession>A0A9X1VC64</accession>
<name>A0A9X1VC64_9BACT</name>
<protein>
    <submittedName>
        <fullName evidence="2">Uncharacterized protein</fullName>
    </submittedName>
</protein>
<evidence type="ECO:0000256" key="1">
    <source>
        <dbReference type="SAM" id="MobiDB-lite"/>
    </source>
</evidence>
<dbReference type="EMBL" id="JALBGC010000001">
    <property type="protein sequence ID" value="MCI1186419.1"/>
    <property type="molecule type" value="Genomic_DNA"/>
</dbReference>
<keyword evidence="3" id="KW-1185">Reference proteome</keyword>
<comment type="caution">
    <text evidence="2">The sequence shown here is derived from an EMBL/GenBank/DDBJ whole genome shotgun (WGS) entry which is preliminary data.</text>
</comment>
<feature type="region of interest" description="Disordered" evidence="1">
    <location>
        <begin position="353"/>
        <end position="373"/>
    </location>
</feature>
<gene>
    <name evidence="2" type="ORF">MON38_03240</name>
</gene>
<organism evidence="2 3">
    <name type="scientific">Hymenobacter cyanobacteriorum</name>
    <dbReference type="NCBI Taxonomy" id="2926463"/>
    <lineage>
        <taxon>Bacteria</taxon>
        <taxon>Pseudomonadati</taxon>
        <taxon>Bacteroidota</taxon>
        <taxon>Cytophagia</taxon>
        <taxon>Cytophagales</taxon>
        <taxon>Hymenobacteraceae</taxon>
        <taxon>Hymenobacter</taxon>
    </lineage>
</organism>
<dbReference type="RefSeq" id="WP_241934693.1">
    <property type="nucleotide sequence ID" value="NZ_JALBGC010000001.1"/>
</dbReference>
<evidence type="ECO:0000313" key="3">
    <source>
        <dbReference type="Proteomes" id="UP001139193"/>
    </source>
</evidence>
<evidence type="ECO:0000313" key="2">
    <source>
        <dbReference type="EMBL" id="MCI1186419.1"/>
    </source>
</evidence>
<dbReference type="AlphaFoldDB" id="A0A9X1VC64"/>
<sequence>MRSYLFLARPQWWGGLLLLFVLRASPAARAQVYYLDLSKQPLALSGRVVSVEQVVDGRPGRPASVGTVYQGLHDKTSPVVFRHSLETELTAWLAQQLPARATDHAVVLCLRQLLVGEAVTSNLLVSKAASTAELAVDVYAHRPDGYHFVRSASAHSSQPGTAINADHALHVARLMQQCLATVAAADLAAAAQRPARTLAEVAARPAPVARPAILQAAAPRRGVYFSAEQFAANQPDTTVQLRLDTVRWSAVRASLLDANMPMRYVAPDSPPRYSRTVINSPSGWKGTVQLKGKVRTTTGDRVPTNAVWGFSDGRQAYVYQEHVFRLLTRQHDFFTFVGAAPVDVAAFGQRALGTRPSQPARPGTGLRGDANDGSGEPMVLALSLRTGQFSQYPPPGQPQRADTAFIYVYRPLGGPAEAQPVLFNDRQVGQLRPGESVELTWPHLGQAVRLGTAGSAALVLVPSTSVANYVRLQPDTDLTTWQVMPPAQGEAEVDALEKRP</sequence>
<proteinExistence type="predicted"/>
<reference evidence="2" key="1">
    <citation type="submission" date="2022-03" db="EMBL/GenBank/DDBJ databases">
        <title>Bacterial whole genome sequence for Hymenobacter sp. DH14.</title>
        <authorList>
            <person name="Le V."/>
        </authorList>
    </citation>
    <scope>NUCLEOTIDE SEQUENCE</scope>
    <source>
        <strain evidence="2">DH14</strain>
    </source>
</reference>
<dbReference type="Proteomes" id="UP001139193">
    <property type="component" value="Unassembled WGS sequence"/>
</dbReference>